<dbReference type="AlphaFoldDB" id="A0A3B1K413"/>
<sequence>SMQLFASCNTNTEPESQKHTLCLQNTRCFTDVLSLLLQPEIDETDTMKFLGFEVRGVIGSGGFGVVKLAKSKKHQKYVAIKTMDCRWVAMRSQSAVLEAEIDIVSKIRHPHIVHVYEVIRVWDKQVYIVMEAAQSSLGEVLKTGPIPSHTARRWFSSGSSVRGWDYMHEQDIVHRDLKCDTSSRVIKVYPELCSTFCGTRCYLSPEVLKKQKYDGKKSDVWSLGIVLYVMVTGTLPSYSNKIKELANPKLPFPFPYYVEVEESCRALILDMLQLDPSARPTVSELSKHPWLQSDVQDTPTSEDDSPETFTSEDEGSVTFTSEDKWSETFTSEDKWSETFTSEDKWSETFTSEDEGSVTFTSEDKWSETFTSEDEGSVTFTSEDKWSETEKLCSSLSSGETRVNSDTPSSLTCARSGPLTLSDQ</sequence>
<dbReference type="Gene3D" id="1.10.510.10">
    <property type="entry name" value="Transferase(Phosphotransferase) domain 1"/>
    <property type="match status" value="2"/>
</dbReference>
<keyword evidence="5" id="KW-0418">Kinase</keyword>
<name>A0A3B1K413_ASTMX</name>
<dbReference type="GO" id="GO:0005737">
    <property type="term" value="C:cytoplasm"/>
    <property type="evidence" value="ECO:0007669"/>
    <property type="project" value="TreeGrafter"/>
</dbReference>
<dbReference type="Pfam" id="PF00069">
    <property type="entry name" value="Pkinase"/>
    <property type="match status" value="1"/>
</dbReference>
<evidence type="ECO:0000256" key="5">
    <source>
        <dbReference type="ARBA" id="ARBA00022777"/>
    </source>
</evidence>
<accession>A0A3B1K413</accession>
<dbReference type="GO" id="GO:0035556">
    <property type="term" value="P:intracellular signal transduction"/>
    <property type="evidence" value="ECO:0007669"/>
    <property type="project" value="TreeGrafter"/>
</dbReference>
<proteinExistence type="predicted"/>
<reference evidence="11" key="2">
    <citation type="journal article" date="2014" name="Nat. Commun.">
        <title>The cavefish genome reveals candidate genes for eye loss.</title>
        <authorList>
            <person name="McGaugh S.E."/>
            <person name="Gross J.B."/>
            <person name="Aken B."/>
            <person name="Blin M."/>
            <person name="Borowsky R."/>
            <person name="Chalopin D."/>
            <person name="Hinaux H."/>
            <person name="Jeffery W.R."/>
            <person name="Keene A."/>
            <person name="Ma L."/>
            <person name="Minx P."/>
            <person name="Murphy D."/>
            <person name="O'Quin K.E."/>
            <person name="Retaux S."/>
            <person name="Rohner N."/>
            <person name="Searle S.M."/>
            <person name="Stahl B.A."/>
            <person name="Tabin C."/>
            <person name="Volff J.N."/>
            <person name="Yoshizawa M."/>
            <person name="Warren W.C."/>
        </authorList>
    </citation>
    <scope>NUCLEOTIDE SEQUENCE [LARGE SCALE GENOMIC DNA]</scope>
    <source>
        <strain evidence="11">female</strain>
    </source>
</reference>
<feature type="region of interest" description="Disordered" evidence="8">
    <location>
        <begin position="285"/>
        <end position="325"/>
    </location>
</feature>
<keyword evidence="6 7" id="KW-0067">ATP-binding</keyword>
<dbReference type="GO" id="GO:0005524">
    <property type="term" value="F:ATP binding"/>
    <property type="evidence" value="ECO:0007669"/>
    <property type="project" value="UniProtKB-UniRule"/>
</dbReference>
<dbReference type="InterPro" id="IPR017441">
    <property type="entry name" value="Protein_kinase_ATP_BS"/>
</dbReference>
<evidence type="ECO:0000256" key="7">
    <source>
        <dbReference type="PROSITE-ProRule" id="PRU10141"/>
    </source>
</evidence>
<keyword evidence="11" id="KW-1185">Reference proteome</keyword>
<keyword evidence="3" id="KW-0808">Transferase</keyword>
<dbReference type="InterPro" id="IPR000719">
    <property type="entry name" value="Prot_kinase_dom"/>
</dbReference>
<dbReference type="Ensembl" id="ENSAMXT00000056050.1">
    <property type="protein sequence ID" value="ENSAMXP00000049233.1"/>
    <property type="gene ID" value="ENSAMXG00000029521.1"/>
</dbReference>
<evidence type="ECO:0000313" key="10">
    <source>
        <dbReference type="Ensembl" id="ENSAMXP00000049233.1"/>
    </source>
</evidence>
<dbReference type="Proteomes" id="UP000018467">
    <property type="component" value="Unassembled WGS sequence"/>
</dbReference>
<dbReference type="PROSITE" id="PS00107">
    <property type="entry name" value="PROTEIN_KINASE_ATP"/>
    <property type="match status" value="1"/>
</dbReference>
<evidence type="ECO:0000256" key="8">
    <source>
        <dbReference type="SAM" id="MobiDB-lite"/>
    </source>
</evidence>
<dbReference type="GO" id="GO:0000226">
    <property type="term" value="P:microtubule cytoskeleton organization"/>
    <property type="evidence" value="ECO:0007669"/>
    <property type="project" value="TreeGrafter"/>
</dbReference>
<evidence type="ECO:0000256" key="6">
    <source>
        <dbReference type="ARBA" id="ARBA00022840"/>
    </source>
</evidence>
<dbReference type="SUPFAM" id="SSF56112">
    <property type="entry name" value="Protein kinase-like (PK-like)"/>
    <property type="match status" value="1"/>
</dbReference>
<reference evidence="11" key="1">
    <citation type="submission" date="2013-03" db="EMBL/GenBank/DDBJ databases">
        <authorList>
            <person name="Jeffery W."/>
            <person name="Warren W."/>
            <person name="Wilson R.K."/>
        </authorList>
    </citation>
    <scope>NUCLEOTIDE SEQUENCE</scope>
    <source>
        <strain evidence="11">female</strain>
    </source>
</reference>
<evidence type="ECO:0000256" key="3">
    <source>
        <dbReference type="ARBA" id="ARBA00022679"/>
    </source>
</evidence>
<protein>
    <recommendedName>
        <fullName evidence="1">non-specific serine/threonine protein kinase</fullName>
        <ecNumber evidence="1">2.7.11.1</ecNumber>
    </recommendedName>
</protein>
<evidence type="ECO:0000256" key="4">
    <source>
        <dbReference type="ARBA" id="ARBA00022741"/>
    </source>
</evidence>
<evidence type="ECO:0000259" key="9">
    <source>
        <dbReference type="PROSITE" id="PS50011"/>
    </source>
</evidence>
<reference evidence="10" key="3">
    <citation type="submission" date="2025-08" db="UniProtKB">
        <authorList>
            <consortium name="Ensembl"/>
        </authorList>
    </citation>
    <scope>IDENTIFICATION</scope>
</reference>
<keyword evidence="4 7" id="KW-0547">Nucleotide-binding</keyword>
<evidence type="ECO:0000313" key="11">
    <source>
        <dbReference type="Proteomes" id="UP000018467"/>
    </source>
</evidence>
<dbReference type="STRING" id="7994.ENSAMXP00000049233"/>
<feature type="region of interest" description="Disordered" evidence="8">
    <location>
        <begin position="395"/>
        <end position="423"/>
    </location>
</feature>
<dbReference type="FunFam" id="3.30.200.20:FF:000042">
    <property type="entry name" value="Aurora kinase A"/>
    <property type="match status" value="1"/>
</dbReference>
<dbReference type="PANTHER" id="PTHR24346">
    <property type="entry name" value="MAP/MICROTUBULE AFFINITY-REGULATING KINASE"/>
    <property type="match status" value="1"/>
</dbReference>
<dbReference type="PROSITE" id="PS50011">
    <property type="entry name" value="PROTEIN_KINASE_DOM"/>
    <property type="match status" value="1"/>
</dbReference>
<dbReference type="PANTHER" id="PTHR24346:SF42">
    <property type="entry name" value="SERINE_THREONINE-PROTEIN KINASE SIK3"/>
    <property type="match status" value="1"/>
</dbReference>
<dbReference type="Bgee" id="ENSAMXG00000029521">
    <property type="expression patterns" value="Expressed in intestine and 1 other cell type or tissue"/>
</dbReference>
<feature type="domain" description="Protein kinase" evidence="9">
    <location>
        <begin position="52"/>
        <end position="291"/>
    </location>
</feature>
<dbReference type="EC" id="2.7.11.1" evidence="1"/>
<dbReference type="InParanoid" id="A0A3B1K413"/>
<dbReference type="GeneTree" id="ENSGT00940000164769"/>
<organism evidence="10 11">
    <name type="scientific">Astyanax mexicanus</name>
    <name type="common">Blind cave fish</name>
    <name type="synonym">Astyanax fasciatus mexicanus</name>
    <dbReference type="NCBI Taxonomy" id="7994"/>
    <lineage>
        <taxon>Eukaryota</taxon>
        <taxon>Metazoa</taxon>
        <taxon>Chordata</taxon>
        <taxon>Craniata</taxon>
        <taxon>Vertebrata</taxon>
        <taxon>Euteleostomi</taxon>
        <taxon>Actinopterygii</taxon>
        <taxon>Neopterygii</taxon>
        <taxon>Teleostei</taxon>
        <taxon>Ostariophysi</taxon>
        <taxon>Characiformes</taxon>
        <taxon>Characoidei</taxon>
        <taxon>Acestrorhamphidae</taxon>
        <taxon>Acestrorhamphinae</taxon>
        <taxon>Astyanax</taxon>
    </lineage>
</organism>
<evidence type="ECO:0000256" key="1">
    <source>
        <dbReference type="ARBA" id="ARBA00012513"/>
    </source>
</evidence>
<evidence type="ECO:0000256" key="2">
    <source>
        <dbReference type="ARBA" id="ARBA00022527"/>
    </source>
</evidence>
<dbReference type="GO" id="GO:0050321">
    <property type="term" value="F:tau-protein kinase activity"/>
    <property type="evidence" value="ECO:0007669"/>
    <property type="project" value="TreeGrafter"/>
</dbReference>
<reference evidence="10" key="4">
    <citation type="submission" date="2025-09" db="UniProtKB">
        <authorList>
            <consortium name="Ensembl"/>
        </authorList>
    </citation>
    <scope>IDENTIFICATION</scope>
</reference>
<feature type="compositionally biased region" description="Acidic residues" evidence="8">
    <location>
        <begin position="300"/>
        <end position="315"/>
    </location>
</feature>
<dbReference type="InterPro" id="IPR011009">
    <property type="entry name" value="Kinase-like_dom_sf"/>
</dbReference>
<keyword evidence="2" id="KW-0723">Serine/threonine-protein kinase</keyword>
<feature type="region of interest" description="Disordered" evidence="8">
    <location>
        <begin position="338"/>
        <end position="383"/>
    </location>
</feature>
<feature type="binding site" evidence="7">
    <location>
        <position position="81"/>
    </location>
    <ligand>
        <name>ATP</name>
        <dbReference type="ChEBI" id="CHEBI:30616"/>
    </ligand>
</feature>